<evidence type="ECO:0000313" key="1">
    <source>
        <dbReference type="EMBL" id="KYN17001.1"/>
    </source>
</evidence>
<evidence type="ECO:0000313" key="2">
    <source>
        <dbReference type="Proteomes" id="UP000078492"/>
    </source>
</evidence>
<protein>
    <submittedName>
        <fullName evidence="1">Uncharacterized protein</fullName>
    </submittedName>
</protein>
<dbReference type="AlphaFoldDB" id="A0A151J3K5"/>
<organism evidence="1 2">
    <name type="scientific">Trachymyrmex cornetzi</name>
    <dbReference type="NCBI Taxonomy" id="471704"/>
    <lineage>
        <taxon>Eukaryota</taxon>
        <taxon>Metazoa</taxon>
        <taxon>Ecdysozoa</taxon>
        <taxon>Arthropoda</taxon>
        <taxon>Hexapoda</taxon>
        <taxon>Insecta</taxon>
        <taxon>Pterygota</taxon>
        <taxon>Neoptera</taxon>
        <taxon>Endopterygota</taxon>
        <taxon>Hymenoptera</taxon>
        <taxon>Apocrita</taxon>
        <taxon>Aculeata</taxon>
        <taxon>Formicoidea</taxon>
        <taxon>Formicidae</taxon>
        <taxon>Myrmicinae</taxon>
        <taxon>Trachymyrmex</taxon>
    </lineage>
</organism>
<accession>A0A151J3K5</accession>
<sequence>GRLRYIRGRDVREKREPTCAIGRCDAARRGAAHDNDPVYRHSRALHDAESTCINATGGRLLRAYPNVSGAALHLHSAWPGRPIRNCETSRSRCRCRVRFFERTFRVSVKSRNEGDPAFNREMDPIYWGCLVPCFVQSFVPWQIAATKSDVILEAFVPPGRKPMTPPKVDVSAAEASTSLVNNKSVALPTRSPRATGLHDDVYRHKPKPRLRRGVSSEFVGLEPAAREC</sequence>
<dbReference type="Proteomes" id="UP000078492">
    <property type="component" value="Unassembled WGS sequence"/>
</dbReference>
<proteinExistence type="predicted"/>
<feature type="non-terminal residue" evidence="1">
    <location>
        <position position="1"/>
    </location>
</feature>
<keyword evidence="2" id="KW-1185">Reference proteome</keyword>
<dbReference type="EMBL" id="KQ980275">
    <property type="protein sequence ID" value="KYN17001.1"/>
    <property type="molecule type" value="Genomic_DNA"/>
</dbReference>
<name>A0A151J3K5_9HYME</name>
<reference evidence="1 2" key="1">
    <citation type="submission" date="2015-09" db="EMBL/GenBank/DDBJ databases">
        <title>Trachymyrmex cornetzi WGS genome.</title>
        <authorList>
            <person name="Nygaard S."/>
            <person name="Hu H."/>
            <person name="Boomsma J."/>
            <person name="Zhang G."/>
        </authorList>
    </citation>
    <scope>NUCLEOTIDE SEQUENCE [LARGE SCALE GENOMIC DNA]</scope>
    <source>
        <strain evidence="1">Tcor2-1</strain>
        <tissue evidence="1">Whole body</tissue>
    </source>
</reference>
<gene>
    <name evidence="1" type="ORF">ALC57_10698</name>
</gene>